<dbReference type="RefSeq" id="WP_076533206.1">
    <property type="nucleotide sequence ID" value="NZ_BMEH01000007.1"/>
</dbReference>
<sequence length="256" mass="26348">MRLQGKLAVITAAASGMGRAGVELFCREGARVCAVDVNAEALAAMASDMAAKGTPIETVQADLSTVDGAKDSIHTAADKLGGIDILWAHAGIPGPGGIEDLDLDAYRKAMALNVDSAVLAAGEVVRHMRKRGGGAIVFTASVSGLVGSRFSPIYSAGKFAVVGLTKSLAQTYAPDKVRVNVVCPGLADTPMMTKFTSRKGDPVEAEANANAMIAQVPLGRLVRAEEVAHAALWLASDDAGFVTGIELPVDGGFICR</sequence>
<dbReference type="PRINTS" id="PR00081">
    <property type="entry name" value="GDHRDH"/>
</dbReference>
<dbReference type="Gene3D" id="3.40.50.720">
    <property type="entry name" value="NAD(P)-binding Rossmann-like Domain"/>
    <property type="match status" value="1"/>
</dbReference>
<dbReference type="OrthoDB" id="9797020at2"/>
<comment type="similarity">
    <text evidence="1">Belongs to the short-chain dehydrogenases/reductases (SDR) family.</text>
</comment>
<organism evidence="3 4">
    <name type="scientific">Gemmobacter megaterium</name>
    <dbReference type="NCBI Taxonomy" id="1086013"/>
    <lineage>
        <taxon>Bacteria</taxon>
        <taxon>Pseudomonadati</taxon>
        <taxon>Pseudomonadota</taxon>
        <taxon>Alphaproteobacteria</taxon>
        <taxon>Rhodobacterales</taxon>
        <taxon>Paracoccaceae</taxon>
        <taxon>Gemmobacter</taxon>
    </lineage>
</organism>
<dbReference type="SUPFAM" id="SSF51735">
    <property type="entry name" value="NAD(P)-binding Rossmann-fold domains"/>
    <property type="match status" value="1"/>
</dbReference>
<dbReference type="STRING" id="1086013.SAMN05421774_107120"/>
<gene>
    <name evidence="3" type="ORF">SAMN05421774_107120</name>
</gene>
<evidence type="ECO:0000256" key="2">
    <source>
        <dbReference type="ARBA" id="ARBA00023002"/>
    </source>
</evidence>
<evidence type="ECO:0000313" key="4">
    <source>
        <dbReference type="Proteomes" id="UP000186141"/>
    </source>
</evidence>
<dbReference type="InterPro" id="IPR002347">
    <property type="entry name" value="SDR_fam"/>
</dbReference>
<keyword evidence="2" id="KW-0560">Oxidoreductase</keyword>
<keyword evidence="4" id="KW-1185">Reference proteome</keyword>
<dbReference type="EMBL" id="FTOT01000007">
    <property type="protein sequence ID" value="SIT18142.1"/>
    <property type="molecule type" value="Genomic_DNA"/>
</dbReference>
<accession>A0A1N7Q5K3</accession>
<evidence type="ECO:0000313" key="3">
    <source>
        <dbReference type="EMBL" id="SIT18142.1"/>
    </source>
</evidence>
<dbReference type="InterPro" id="IPR036291">
    <property type="entry name" value="NAD(P)-bd_dom_sf"/>
</dbReference>
<dbReference type="PANTHER" id="PTHR24321">
    <property type="entry name" value="DEHYDROGENASES, SHORT CHAIN"/>
    <property type="match status" value="1"/>
</dbReference>
<dbReference type="Proteomes" id="UP000186141">
    <property type="component" value="Unassembled WGS sequence"/>
</dbReference>
<protein>
    <submittedName>
        <fullName evidence="3">NAD(P)-dependent dehydrogenase, short-chain alcohol dehydrogenase family</fullName>
    </submittedName>
</protein>
<name>A0A1N7Q5K3_9RHOB</name>
<dbReference type="InterPro" id="IPR020904">
    <property type="entry name" value="Sc_DH/Rdtase_CS"/>
</dbReference>
<reference evidence="3 4" key="1">
    <citation type="submission" date="2017-01" db="EMBL/GenBank/DDBJ databases">
        <authorList>
            <person name="Mah S.A."/>
            <person name="Swanson W.J."/>
            <person name="Moy G.W."/>
            <person name="Vacquier V.D."/>
        </authorList>
    </citation>
    <scope>NUCLEOTIDE SEQUENCE [LARGE SCALE GENOMIC DNA]</scope>
    <source>
        <strain evidence="3 4">DSM 26375</strain>
    </source>
</reference>
<proteinExistence type="inferred from homology"/>
<dbReference type="AlphaFoldDB" id="A0A1N7Q5K3"/>
<dbReference type="CDD" id="cd05233">
    <property type="entry name" value="SDR_c"/>
    <property type="match status" value="1"/>
</dbReference>
<dbReference type="PRINTS" id="PR00080">
    <property type="entry name" value="SDRFAMILY"/>
</dbReference>
<dbReference type="PANTHER" id="PTHR24321:SF8">
    <property type="entry name" value="ESTRADIOL 17-BETA-DEHYDROGENASE 8-RELATED"/>
    <property type="match status" value="1"/>
</dbReference>
<dbReference type="FunFam" id="3.40.50.720:FF:000084">
    <property type="entry name" value="Short-chain dehydrogenase reductase"/>
    <property type="match status" value="1"/>
</dbReference>
<dbReference type="GO" id="GO:0016491">
    <property type="term" value="F:oxidoreductase activity"/>
    <property type="evidence" value="ECO:0007669"/>
    <property type="project" value="UniProtKB-KW"/>
</dbReference>
<dbReference type="PROSITE" id="PS00061">
    <property type="entry name" value="ADH_SHORT"/>
    <property type="match status" value="1"/>
</dbReference>
<dbReference type="Pfam" id="PF13561">
    <property type="entry name" value="adh_short_C2"/>
    <property type="match status" value="1"/>
</dbReference>
<evidence type="ECO:0000256" key="1">
    <source>
        <dbReference type="ARBA" id="ARBA00006484"/>
    </source>
</evidence>